<evidence type="ECO:0000313" key="5">
    <source>
        <dbReference type="Proteomes" id="UP000587270"/>
    </source>
</evidence>
<accession>A0A1C2G5P5</accession>
<feature type="transmembrane region" description="Helical" evidence="1">
    <location>
        <begin position="351"/>
        <end position="367"/>
    </location>
</feature>
<comment type="caution">
    <text evidence="3">The sequence shown here is derived from an EMBL/GenBank/DDBJ whole genome shotgun (WGS) entry which is preliminary data.</text>
</comment>
<dbReference type="Proteomes" id="UP000095141">
    <property type="component" value="Unassembled WGS sequence"/>
</dbReference>
<feature type="transmembrane region" description="Helical" evidence="1">
    <location>
        <begin position="148"/>
        <end position="166"/>
    </location>
</feature>
<dbReference type="EMBL" id="MCNS01000018">
    <property type="protein sequence ID" value="OCX46824.1"/>
    <property type="molecule type" value="Genomic_DNA"/>
</dbReference>
<feature type="transmembrane region" description="Helical" evidence="1">
    <location>
        <begin position="328"/>
        <end position="345"/>
    </location>
</feature>
<evidence type="ECO:0000313" key="2">
    <source>
        <dbReference type="EMBL" id="NME22658.1"/>
    </source>
</evidence>
<sequence>MVFKRNRSLWLWAVFLSLLALRIYSNALANLSPYNTYTALIINGFVYGAIGIPLVVGIYLLIIHGTRWHLLLAAFLAALLVVCQFKILKVNYIVLAFALSFYSPEEITLMYRRSLGLTFVLAYASGLFVHNTRSFIDGVYSFGFYNENQTGFVITLFAILMTVKITEKSVTLNLNRKNGAFLLLVFLVVSFYFEDRTAELMIIAYVLLIWGRRLFKSRLFQLFVGAFPLLLAWAAYYCGMNYGIKPFLFIVNKLSTSRLLMWNYYFMHQPLTLQGNRINVIRGWGLFYTPGQGMFDGSYAYMLFIYGLIFSIVLFIGLALANFKLAWSGNYMLAIIMMVIEISGFTENQMVSVMISFAAIFALIAYMPKWIHRADKDVLNEQ</sequence>
<dbReference type="Proteomes" id="UP000587270">
    <property type="component" value="Unassembled WGS sequence"/>
</dbReference>
<gene>
    <name evidence="3" type="ORF">BFD03_08900</name>
    <name evidence="2" type="ORF">HF865_08125</name>
</gene>
<keyword evidence="1" id="KW-0812">Transmembrane</keyword>
<feature type="transmembrane region" description="Helical" evidence="1">
    <location>
        <begin position="222"/>
        <end position="244"/>
    </location>
</feature>
<feature type="transmembrane region" description="Helical" evidence="1">
    <location>
        <begin position="118"/>
        <end position="136"/>
    </location>
</feature>
<dbReference type="AlphaFoldDB" id="A0A1C2G5P5"/>
<feature type="transmembrane region" description="Helical" evidence="1">
    <location>
        <begin position="178"/>
        <end position="193"/>
    </location>
</feature>
<feature type="transmembrane region" description="Helical" evidence="1">
    <location>
        <begin position="39"/>
        <end position="61"/>
    </location>
</feature>
<reference evidence="2 5" key="2">
    <citation type="submission" date="2020-04" db="EMBL/GenBank/DDBJ databases">
        <authorList>
            <person name="Hitch T.C.A."/>
            <person name="Wylensek D."/>
            <person name="Clavel T."/>
        </authorList>
    </citation>
    <scope>NUCLEOTIDE SEQUENCE [LARGE SCALE GENOMIC DNA]</scope>
    <source>
        <strain evidence="2 5">WCA-386-APC-4I</strain>
    </source>
</reference>
<reference evidence="3 4" key="1">
    <citation type="submission" date="2016-08" db="EMBL/GenBank/DDBJ databases">
        <title>Probiotic bacterium isolated from chicken gut.</title>
        <authorList>
            <person name="Levy J.L."/>
            <person name="Hassan H.M."/>
            <person name="Mendoza M.A."/>
        </authorList>
    </citation>
    <scope>NUCLEOTIDE SEQUENCE [LARGE SCALE GENOMIC DNA]</scope>
    <source>
        <strain evidence="3 4">P43</strain>
    </source>
</reference>
<organism evidence="3 4">
    <name type="scientific">Limosilactobacillus reuteri</name>
    <name type="common">Lactobacillus reuteri</name>
    <dbReference type="NCBI Taxonomy" id="1598"/>
    <lineage>
        <taxon>Bacteria</taxon>
        <taxon>Bacillati</taxon>
        <taxon>Bacillota</taxon>
        <taxon>Bacilli</taxon>
        <taxon>Lactobacillales</taxon>
        <taxon>Lactobacillaceae</taxon>
        <taxon>Limosilactobacillus</taxon>
    </lineage>
</organism>
<protein>
    <submittedName>
        <fullName evidence="3">Uncharacterized protein</fullName>
    </submittedName>
</protein>
<proteinExistence type="predicted"/>
<name>A0A1C2G5P5_LIMRT</name>
<dbReference type="RefSeq" id="WP_066035971.1">
    <property type="nucleotide sequence ID" value="NZ_CP136906.1"/>
</dbReference>
<keyword evidence="1" id="KW-1133">Transmembrane helix</keyword>
<dbReference type="EMBL" id="JABAFN010000034">
    <property type="protein sequence ID" value="NME22658.1"/>
    <property type="molecule type" value="Genomic_DNA"/>
</dbReference>
<evidence type="ECO:0000313" key="4">
    <source>
        <dbReference type="Proteomes" id="UP000095141"/>
    </source>
</evidence>
<evidence type="ECO:0000313" key="3">
    <source>
        <dbReference type="EMBL" id="OCX46824.1"/>
    </source>
</evidence>
<evidence type="ECO:0000256" key="1">
    <source>
        <dbReference type="SAM" id="Phobius"/>
    </source>
</evidence>
<feature type="transmembrane region" description="Helical" evidence="1">
    <location>
        <begin position="68"/>
        <end position="87"/>
    </location>
</feature>
<keyword evidence="1" id="KW-0472">Membrane</keyword>
<feature type="transmembrane region" description="Helical" evidence="1">
    <location>
        <begin position="299"/>
        <end position="321"/>
    </location>
</feature>